<dbReference type="EMBL" id="AECZ01000007">
    <property type="protein sequence ID" value="EFL51905.1"/>
    <property type="molecule type" value="Genomic_DNA"/>
</dbReference>
<feature type="transmembrane region" description="Helical" evidence="1">
    <location>
        <begin position="179"/>
        <end position="196"/>
    </location>
</feature>
<name>E1JUZ1_SOLFR</name>
<keyword evidence="3" id="KW-1185">Reference proteome</keyword>
<feature type="transmembrane region" description="Helical" evidence="1">
    <location>
        <begin position="134"/>
        <end position="151"/>
    </location>
</feature>
<protein>
    <submittedName>
        <fullName evidence="2">Uncharacterized protein</fullName>
    </submittedName>
</protein>
<dbReference type="Pfam" id="PF14264">
    <property type="entry name" value="Glucos_trans_II"/>
    <property type="match status" value="1"/>
</dbReference>
<sequence>MTVMYNEKNDFIAWVMSKKNIFILFFILNVLAFSAVLRANYPYRDDVRVVLNNNEEWHQSGRLFSYILSEIYYFGMQADSSPFFQVTAIFVLSLAGLSLLYCFKKDSNCLYLLCFMPICLSPYILESLSYKFCSLWVAISVFILVMPFVALRSVENKKLVFGAAFAAVFLALNTYQPSFGVFLCIFVYSLLVCLRGDEENRFFRRGQFFLALGALTALAAYFVEIKYFFPVTSQWGKSHSAMSGGDLSRLQVFIRNSIVYYHYLMSDWNKSIFEYVLIVNIYVMIIVSIRKIFLKNNMLNGVLKSIAFIIMLFFLTIAPLFCTTFFVKSSLRSKNISCCRSGILLYIV</sequence>
<organism evidence="2 3">
    <name type="scientific">Solidesulfovibrio fructosivorans JJ]</name>
    <dbReference type="NCBI Taxonomy" id="596151"/>
    <lineage>
        <taxon>Bacteria</taxon>
        <taxon>Pseudomonadati</taxon>
        <taxon>Thermodesulfobacteriota</taxon>
        <taxon>Desulfovibrionia</taxon>
        <taxon>Desulfovibrionales</taxon>
        <taxon>Desulfovibrionaceae</taxon>
        <taxon>Solidesulfovibrio</taxon>
    </lineage>
</organism>
<dbReference type="Proteomes" id="UP000006250">
    <property type="component" value="Unassembled WGS sequence"/>
</dbReference>
<keyword evidence="1" id="KW-0472">Membrane</keyword>
<dbReference type="RefSeq" id="WP_005992487.1">
    <property type="nucleotide sequence ID" value="NZ_AECZ01000007.1"/>
</dbReference>
<feature type="transmembrane region" description="Helical" evidence="1">
    <location>
        <begin position="83"/>
        <end position="103"/>
    </location>
</feature>
<feature type="transmembrane region" description="Helical" evidence="1">
    <location>
        <begin position="208"/>
        <end position="229"/>
    </location>
</feature>
<keyword evidence="1" id="KW-1133">Transmembrane helix</keyword>
<keyword evidence="1" id="KW-0812">Transmembrane</keyword>
<feature type="transmembrane region" description="Helical" evidence="1">
    <location>
        <begin position="272"/>
        <end position="293"/>
    </location>
</feature>
<dbReference type="AlphaFoldDB" id="E1JUZ1"/>
<gene>
    <name evidence="2" type="ORF">DesfrDRAFT_1440</name>
</gene>
<evidence type="ECO:0000256" key="1">
    <source>
        <dbReference type="SAM" id="Phobius"/>
    </source>
</evidence>
<feature type="transmembrane region" description="Helical" evidence="1">
    <location>
        <begin position="110"/>
        <end position="128"/>
    </location>
</feature>
<comment type="caution">
    <text evidence="2">The sequence shown here is derived from an EMBL/GenBank/DDBJ whole genome shotgun (WGS) entry which is preliminary data.</text>
</comment>
<evidence type="ECO:0000313" key="3">
    <source>
        <dbReference type="Proteomes" id="UP000006250"/>
    </source>
</evidence>
<dbReference type="InterPro" id="IPR025686">
    <property type="entry name" value="Glucos_trans_II"/>
</dbReference>
<dbReference type="eggNOG" id="ENOG5031ID9">
    <property type="taxonomic scope" value="Bacteria"/>
</dbReference>
<feature type="transmembrane region" description="Helical" evidence="1">
    <location>
        <begin position="305"/>
        <end position="327"/>
    </location>
</feature>
<proteinExistence type="predicted"/>
<dbReference type="OrthoDB" id="2043221at2"/>
<feature type="transmembrane region" description="Helical" evidence="1">
    <location>
        <begin position="158"/>
        <end position="173"/>
    </location>
</feature>
<evidence type="ECO:0000313" key="2">
    <source>
        <dbReference type="EMBL" id="EFL51905.1"/>
    </source>
</evidence>
<accession>E1JUZ1</accession>
<feature type="transmembrane region" description="Helical" evidence="1">
    <location>
        <begin position="21"/>
        <end position="41"/>
    </location>
</feature>
<reference evidence="2 3" key="1">
    <citation type="submission" date="2010-08" db="EMBL/GenBank/DDBJ databases">
        <title>The draft genome of Desulfovibrio fructosovorans JJ.</title>
        <authorList>
            <consortium name="US DOE Joint Genome Institute (JGI-PGF)"/>
            <person name="Lucas S."/>
            <person name="Copeland A."/>
            <person name="Lapidus A."/>
            <person name="Cheng J.-F."/>
            <person name="Bruce D."/>
            <person name="Goodwin L."/>
            <person name="Pitluck S."/>
            <person name="Land M.L."/>
            <person name="Hauser L."/>
            <person name="Chang Y.-J."/>
            <person name="Jeffries C."/>
            <person name="Wall J.D."/>
            <person name="Stahl D.A."/>
            <person name="Arkin A.P."/>
            <person name="Dehal P."/>
            <person name="Stolyar S.M."/>
            <person name="Hazen T.C."/>
            <person name="Woyke T.J."/>
        </authorList>
    </citation>
    <scope>NUCLEOTIDE SEQUENCE [LARGE SCALE GENOMIC DNA]</scope>
    <source>
        <strain evidence="2 3">JJ</strain>
    </source>
</reference>